<name>A0A9Q0XSQ8_9SAUR</name>
<sequence>MSGGEVVCSGWLRKSPPEKKLKRYGIYNFALKKARQGKARRGDVSPKFLKTEMAGSFLRTSDLSALVD</sequence>
<dbReference type="Proteomes" id="UP001142489">
    <property type="component" value="Unassembled WGS sequence"/>
</dbReference>
<gene>
    <name evidence="1" type="ORF">JRQ81_016685</name>
</gene>
<dbReference type="AlphaFoldDB" id="A0A9Q0XSQ8"/>
<dbReference type="EMBL" id="JAPFRF010000007">
    <property type="protein sequence ID" value="KAJ7326926.1"/>
    <property type="molecule type" value="Genomic_DNA"/>
</dbReference>
<protein>
    <submittedName>
        <fullName evidence="1">Uncharacterized protein</fullName>
    </submittedName>
</protein>
<comment type="caution">
    <text evidence="1">The sequence shown here is derived from an EMBL/GenBank/DDBJ whole genome shotgun (WGS) entry which is preliminary data.</text>
</comment>
<evidence type="ECO:0000313" key="2">
    <source>
        <dbReference type="Proteomes" id="UP001142489"/>
    </source>
</evidence>
<evidence type="ECO:0000313" key="1">
    <source>
        <dbReference type="EMBL" id="KAJ7326926.1"/>
    </source>
</evidence>
<reference evidence="1" key="1">
    <citation type="journal article" date="2023" name="DNA Res.">
        <title>Chromosome-level genome assembly of Phrynocephalus forsythii using third-generation DNA sequencing and Hi-C analysis.</title>
        <authorList>
            <person name="Qi Y."/>
            <person name="Zhao W."/>
            <person name="Zhao Y."/>
            <person name="Niu C."/>
            <person name="Cao S."/>
            <person name="Zhang Y."/>
        </authorList>
    </citation>
    <scope>NUCLEOTIDE SEQUENCE</scope>
    <source>
        <tissue evidence="1">Muscle</tissue>
    </source>
</reference>
<proteinExistence type="predicted"/>
<dbReference type="OrthoDB" id="8961482at2759"/>
<organism evidence="1 2">
    <name type="scientific">Phrynocephalus forsythii</name>
    <dbReference type="NCBI Taxonomy" id="171643"/>
    <lineage>
        <taxon>Eukaryota</taxon>
        <taxon>Metazoa</taxon>
        <taxon>Chordata</taxon>
        <taxon>Craniata</taxon>
        <taxon>Vertebrata</taxon>
        <taxon>Euteleostomi</taxon>
        <taxon>Lepidosauria</taxon>
        <taxon>Squamata</taxon>
        <taxon>Bifurcata</taxon>
        <taxon>Unidentata</taxon>
        <taxon>Episquamata</taxon>
        <taxon>Toxicofera</taxon>
        <taxon>Iguania</taxon>
        <taxon>Acrodonta</taxon>
        <taxon>Agamidae</taxon>
        <taxon>Agaminae</taxon>
        <taxon>Phrynocephalus</taxon>
    </lineage>
</organism>
<accession>A0A9Q0XSQ8</accession>
<keyword evidence="2" id="KW-1185">Reference proteome</keyword>